<feature type="domain" description="Multidrug resistance protein MdtA-like C-terminal permuted SH3" evidence="2">
    <location>
        <begin position="261"/>
        <end position="317"/>
    </location>
</feature>
<evidence type="ECO:0000256" key="1">
    <source>
        <dbReference type="SAM" id="MobiDB-lite"/>
    </source>
</evidence>
<dbReference type="Gene3D" id="2.40.420.20">
    <property type="match status" value="1"/>
</dbReference>
<evidence type="ECO:0000313" key="4">
    <source>
        <dbReference type="Proteomes" id="UP000065220"/>
    </source>
</evidence>
<gene>
    <name evidence="3" type="ORF">AXF14_07870</name>
</gene>
<dbReference type="GO" id="GO:1990281">
    <property type="term" value="C:efflux pump complex"/>
    <property type="evidence" value="ECO:0007669"/>
    <property type="project" value="TreeGrafter"/>
</dbReference>
<protein>
    <submittedName>
        <fullName evidence="3">Biotin-requiring enzyme</fullName>
    </submittedName>
</protein>
<reference evidence="4" key="1">
    <citation type="submission" date="2016-02" db="EMBL/GenBank/DDBJ databases">
        <authorList>
            <person name="Holder M.E."/>
            <person name="Ajami N.J."/>
            <person name="Petrosino J.F."/>
        </authorList>
    </citation>
    <scope>NUCLEOTIDE SEQUENCE [LARGE SCALE GENOMIC DNA]</scope>
    <source>
        <strain evidence="4">CCUG 36733</strain>
    </source>
</reference>
<dbReference type="KEGG" id="ard:AXF14_07870"/>
<dbReference type="Pfam" id="PF25967">
    <property type="entry name" value="RND-MFP_C"/>
    <property type="match status" value="1"/>
</dbReference>
<accession>A0A0X8JES6</accession>
<feature type="region of interest" description="Disordered" evidence="1">
    <location>
        <begin position="207"/>
        <end position="228"/>
    </location>
</feature>
<dbReference type="EMBL" id="CP014228">
    <property type="protein sequence ID" value="AMD87517.1"/>
    <property type="molecule type" value="Genomic_DNA"/>
</dbReference>
<dbReference type="AlphaFoldDB" id="A0A0X8JES6"/>
<dbReference type="InterPro" id="IPR058627">
    <property type="entry name" value="MdtA-like_C"/>
</dbReference>
<feature type="compositionally biased region" description="Low complexity" evidence="1">
    <location>
        <begin position="210"/>
        <end position="228"/>
    </location>
</feature>
<keyword evidence="4" id="KW-1185">Reference proteome</keyword>
<dbReference type="GO" id="GO:0015562">
    <property type="term" value="F:efflux transmembrane transporter activity"/>
    <property type="evidence" value="ECO:0007669"/>
    <property type="project" value="TreeGrafter"/>
</dbReference>
<evidence type="ECO:0000313" key="3">
    <source>
        <dbReference type="EMBL" id="AMD87517.1"/>
    </source>
</evidence>
<dbReference type="OrthoDB" id="4401807at2"/>
<dbReference type="RefSeq" id="WP_067942254.1">
    <property type="nucleotide sequence ID" value="NZ_CAUSVG010000082.1"/>
</dbReference>
<dbReference type="Proteomes" id="UP000065220">
    <property type="component" value="Chromosome"/>
</dbReference>
<name>A0A0X8JES6_ACTRD</name>
<dbReference type="Gene3D" id="2.40.50.100">
    <property type="match status" value="1"/>
</dbReference>
<dbReference type="PANTHER" id="PTHR30469">
    <property type="entry name" value="MULTIDRUG RESISTANCE PROTEIN MDTA"/>
    <property type="match status" value="1"/>
</dbReference>
<proteinExistence type="predicted"/>
<organism evidence="3 4">
    <name type="scientific">Actinomyces radicidentis</name>
    <dbReference type="NCBI Taxonomy" id="111015"/>
    <lineage>
        <taxon>Bacteria</taxon>
        <taxon>Bacillati</taxon>
        <taxon>Actinomycetota</taxon>
        <taxon>Actinomycetes</taxon>
        <taxon>Actinomycetales</taxon>
        <taxon>Actinomycetaceae</taxon>
        <taxon>Actinomyces</taxon>
    </lineage>
</organism>
<sequence>MKRFVLPTLKVLIALVIAVALTKIAFFPSSGQEATTGPSAGFEIAAQTTTATVGDVSNTIDVKGQVVQDAAVNAPATLAGSVDSFAVSEGATVTKGEPLVYLKKVEPQDPAVSTDEDGNEVTTPVADKVTWATVYSPAAGTVSLKVLEDQETAVGDVLATVTPGTYSATGTITPSQQYQLTNAPKTASLTLDGGPAPFDCTGLTIGTKPTSQTTTDADGATTTTQGDGTSVEVRCPIPSDQKVFPGLPVTIGIDAGSATGAVLVPVTAVEGSTGKGEVWVVPADGDADKAEKRDVTLGVNDGTNVQVTDGLKEGETVLLFVPGKDTTRTGEPNTCDEYACYDEKGQEYL</sequence>
<evidence type="ECO:0000259" key="2">
    <source>
        <dbReference type="Pfam" id="PF25967"/>
    </source>
</evidence>
<dbReference type="STRING" id="111015.AXF14_07870"/>